<proteinExistence type="predicted"/>
<sequence>MHRKRIIAVLLLIIATIITIATAFKTGINPPAVNVAGSFGAILFLLATAKILDVKDDLFYCGVIFVYLASPIGSVLDLYRRFGPYDKIIHFISGILLASLGMLVISKLLKRAEMFFENKRAYLFSQVVFAFFFSSACAGIWEIFEFTADKLAGGGMQRGMLDTLTDMIAGNSGALLYCFIFVIMIYAGRLDKK</sequence>
<dbReference type="Pfam" id="PF09997">
    <property type="entry name" value="DUF2238"/>
    <property type="match status" value="1"/>
</dbReference>
<feature type="transmembrane region" description="Helical" evidence="1">
    <location>
        <begin position="33"/>
        <end position="51"/>
    </location>
</feature>
<accession>A0A926I7T3</accession>
<keyword evidence="1" id="KW-0812">Transmembrane</keyword>
<dbReference type="RefSeq" id="WP_177269439.1">
    <property type="nucleotide sequence ID" value="NZ_JACRTA010000001.1"/>
</dbReference>
<evidence type="ECO:0000313" key="3">
    <source>
        <dbReference type="Proteomes" id="UP000610862"/>
    </source>
</evidence>
<feature type="transmembrane region" description="Helical" evidence="1">
    <location>
        <begin position="121"/>
        <end position="144"/>
    </location>
</feature>
<protein>
    <submittedName>
        <fullName evidence="2">DUF2238 domain-containing protein</fullName>
    </submittedName>
</protein>
<name>A0A926I7T3_9FIRM</name>
<evidence type="ECO:0000313" key="2">
    <source>
        <dbReference type="EMBL" id="MBC8567436.1"/>
    </source>
</evidence>
<evidence type="ECO:0000256" key="1">
    <source>
        <dbReference type="SAM" id="Phobius"/>
    </source>
</evidence>
<feature type="transmembrane region" description="Helical" evidence="1">
    <location>
        <begin position="88"/>
        <end position="109"/>
    </location>
</feature>
<feature type="transmembrane region" description="Helical" evidence="1">
    <location>
        <begin position="164"/>
        <end position="187"/>
    </location>
</feature>
<dbReference type="EMBL" id="JACRTA010000001">
    <property type="protein sequence ID" value="MBC8567436.1"/>
    <property type="molecule type" value="Genomic_DNA"/>
</dbReference>
<keyword evidence="1" id="KW-1133">Transmembrane helix</keyword>
<feature type="transmembrane region" description="Helical" evidence="1">
    <location>
        <begin position="58"/>
        <end position="76"/>
    </location>
</feature>
<organism evidence="2 3">
    <name type="scientific">Lentihominibacter hominis</name>
    <dbReference type="NCBI Taxonomy" id="2763645"/>
    <lineage>
        <taxon>Bacteria</taxon>
        <taxon>Bacillati</taxon>
        <taxon>Bacillota</taxon>
        <taxon>Clostridia</taxon>
        <taxon>Peptostreptococcales</taxon>
        <taxon>Anaerovoracaceae</taxon>
        <taxon>Lentihominibacter</taxon>
    </lineage>
</organism>
<keyword evidence="3" id="KW-1185">Reference proteome</keyword>
<gene>
    <name evidence="2" type="ORF">H8692_01510</name>
</gene>
<keyword evidence="1" id="KW-0472">Membrane</keyword>
<dbReference type="InterPro" id="IPR014509">
    <property type="entry name" value="YjdF-like"/>
</dbReference>
<dbReference type="AlphaFoldDB" id="A0A926I7T3"/>
<comment type="caution">
    <text evidence="2">The sequence shown here is derived from an EMBL/GenBank/DDBJ whole genome shotgun (WGS) entry which is preliminary data.</text>
</comment>
<dbReference type="Proteomes" id="UP000610862">
    <property type="component" value="Unassembled WGS sequence"/>
</dbReference>
<reference evidence="2" key="1">
    <citation type="submission" date="2020-08" db="EMBL/GenBank/DDBJ databases">
        <title>Genome public.</title>
        <authorList>
            <person name="Liu C."/>
            <person name="Sun Q."/>
        </authorList>
    </citation>
    <scope>NUCLEOTIDE SEQUENCE</scope>
    <source>
        <strain evidence="2">NSJ-24</strain>
    </source>
</reference>